<sequence>MSQKRKKKFKVEPGQDITEVLKQMKDEGYQVTRRLEAPVFKEEDGQIVVSHQEIIFEGKLIKE</sequence>
<comment type="caution">
    <text evidence="1">The sequence shown here is derived from an EMBL/GenBank/DDBJ whole genome shotgun (WGS) entry which is preliminary data.</text>
</comment>
<protein>
    <recommendedName>
        <fullName evidence="3">NETI motif-containing protein</fullName>
    </recommendedName>
</protein>
<gene>
    <name evidence="1" type="ORF">JEODO184_00834</name>
</gene>
<dbReference type="InterPro" id="IPR025930">
    <property type="entry name" value="NETI"/>
</dbReference>
<reference evidence="1 2" key="1">
    <citation type="submission" date="2020-07" db="EMBL/GenBank/DDBJ databases">
        <authorList>
            <person name="Criscuolo A."/>
        </authorList>
    </citation>
    <scope>NUCLEOTIDE SEQUENCE [LARGE SCALE GENOMIC DNA]</scope>
    <source>
        <strain evidence="1">CIP111649</strain>
    </source>
</reference>
<dbReference type="EMBL" id="CAJEWD010000006">
    <property type="protein sequence ID" value="CAD2075367.1"/>
    <property type="molecule type" value="Genomic_DNA"/>
</dbReference>
<dbReference type="RefSeq" id="WP_185125367.1">
    <property type="nucleotide sequence ID" value="NZ_CAJEWD010000006.1"/>
</dbReference>
<proteinExistence type="predicted"/>
<evidence type="ECO:0000313" key="2">
    <source>
        <dbReference type="Proteomes" id="UP000589351"/>
    </source>
</evidence>
<organism evidence="1 2">
    <name type="scientific">Jeotgalicoccus meleagridis</name>
    <dbReference type="NCBI Taxonomy" id="2759181"/>
    <lineage>
        <taxon>Bacteria</taxon>
        <taxon>Bacillati</taxon>
        <taxon>Bacillota</taxon>
        <taxon>Bacilli</taxon>
        <taxon>Bacillales</taxon>
        <taxon>Staphylococcaceae</taxon>
        <taxon>Jeotgalicoccus</taxon>
    </lineage>
</organism>
<dbReference type="AlphaFoldDB" id="A0A6V7RDD3"/>
<dbReference type="Pfam" id="PF14044">
    <property type="entry name" value="NETI"/>
    <property type="match status" value="1"/>
</dbReference>
<keyword evidence="2" id="KW-1185">Reference proteome</keyword>
<name>A0A6V7RDD3_9STAP</name>
<dbReference type="Proteomes" id="UP000589351">
    <property type="component" value="Unassembled WGS sequence"/>
</dbReference>
<evidence type="ECO:0008006" key="3">
    <source>
        <dbReference type="Google" id="ProtNLM"/>
    </source>
</evidence>
<accession>A0A6V7RDD3</accession>
<evidence type="ECO:0000313" key="1">
    <source>
        <dbReference type="EMBL" id="CAD2075367.1"/>
    </source>
</evidence>